<dbReference type="PANTHER" id="PTHR43674:SF2">
    <property type="entry name" value="BETA-UREIDOPROPIONASE"/>
    <property type="match status" value="1"/>
</dbReference>
<reference evidence="3 4" key="1">
    <citation type="submission" date="2018-03" db="EMBL/GenBank/DDBJ databases">
        <title>Marinobacter brunus sp. nov., a marine bacterium of Gamma-proteobacteria isolated from the surface seawater of the South China Sea.</title>
        <authorList>
            <person name="Cheng H."/>
            <person name="Wu Y.-H."/>
            <person name="Xamxidin M."/>
            <person name="Xu X.-W."/>
        </authorList>
    </citation>
    <scope>NUCLEOTIDE SEQUENCE [LARGE SCALE GENOMIC DNA]</scope>
    <source>
        <strain evidence="3 4">NH169-3</strain>
    </source>
</reference>
<dbReference type="Gene3D" id="3.60.110.10">
    <property type="entry name" value="Carbon-nitrogen hydrolase"/>
    <property type="match status" value="1"/>
</dbReference>
<protein>
    <submittedName>
        <fullName evidence="3">Carbon-nitrogen hydrolase family protein</fullName>
    </submittedName>
</protein>
<name>A0A2T1KAH9_9GAMM</name>
<dbReference type="SUPFAM" id="SSF56317">
    <property type="entry name" value="Carbon-nitrogen hydrolase"/>
    <property type="match status" value="1"/>
</dbReference>
<dbReference type="InterPro" id="IPR003010">
    <property type="entry name" value="C-N_Hydrolase"/>
</dbReference>
<gene>
    <name evidence="3" type="ORF">C7H09_10145</name>
</gene>
<dbReference type="AlphaFoldDB" id="A0A2T1KAH9"/>
<proteinExistence type="predicted"/>
<comment type="caution">
    <text evidence="3">The sequence shown here is derived from an EMBL/GenBank/DDBJ whole genome shotgun (WGS) entry which is preliminary data.</text>
</comment>
<dbReference type="EMBL" id="PXNP01000076">
    <property type="protein sequence ID" value="PSF07149.1"/>
    <property type="molecule type" value="Genomic_DNA"/>
</dbReference>
<keyword evidence="4" id="KW-1185">Reference proteome</keyword>
<dbReference type="Pfam" id="PF00795">
    <property type="entry name" value="CN_hydrolase"/>
    <property type="match status" value="1"/>
</dbReference>
<dbReference type="InterPro" id="IPR050345">
    <property type="entry name" value="Aliph_Amidase/BUP"/>
</dbReference>
<feature type="domain" description="CN hydrolase" evidence="2">
    <location>
        <begin position="12"/>
        <end position="279"/>
    </location>
</feature>
<evidence type="ECO:0000313" key="3">
    <source>
        <dbReference type="EMBL" id="PSF07149.1"/>
    </source>
</evidence>
<dbReference type="InterPro" id="IPR036526">
    <property type="entry name" value="C-N_Hydrolase_sf"/>
</dbReference>
<sequence length="328" mass="37070">MSGAKKETPELTRVAALQMQGRVGDIQYNLHHVRELLDEAIHQKAKVIAVPEFFTTPVVENPRLWAASLPPENPALDLLKEYARDHQLLIGGSYLEHRPQGDVYNCYTLVQPDGQVSRHDKDQPTMIENAYYTGGRDDGIHQTCFGRVGTAVCWETIRTRTLERLHGKIDFAMTGSHWWSPPFNWSVLKGFIDTMASMNADYMAEAPGQFARMLGVANLHAAHCGSLGGTIPMAPFGLPSPRYQGELMGEAQIIDNTGNQLARRHRHEGPGVITADLELTPGEPSLETPDRFWIPGLAWRFRFFWQQQNWCGRSLYQKARKQGWLQHQ</sequence>
<dbReference type="CDD" id="cd07197">
    <property type="entry name" value="nitrilase"/>
    <property type="match status" value="1"/>
</dbReference>
<evidence type="ECO:0000313" key="4">
    <source>
        <dbReference type="Proteomes" id="UP000239866"/>
    </source>
</evidence>
<dbReference type="Proteomes" id="UP000239866">
    <property type="component" value="Unassembled WGS sequence"/>
</dbReference>
<dbReference type="RefSeq" id="WP_106762398.1">
    <property type="nucleotide sequence ID" value="NZ_PXNP01000076.1"/>
</dbReference>
<dbReference type="PROSITE" id="PS50263">
    <property type="entry name" value="CN_HYDROLASE"/>
    <property type="match status" value="1"/>
</dbReference>
<dbReference type="OrthoDB" id="9811121at2"/>
<keyword evidence="1 3" id="KW-0378">Hydrolase</keyword>
<dbReference type="PANTHER" id="PTHR43674">
    <property type="entry name" value="NITRILASE C965.09-RELATED"/>
    <property type="match status" value="1"/>
</dbReference>
<accession>A0A2T1KAH9</accession>
<organism evidence="3 4">
    <name type="scientific">Marinobacter fuscus</name>
    <dbReference type="NCBI Taxonomy" id="2109942"/>
    <lineage>
        <taxon>Bacteria</taxon>
        <taxon>Pseudomonadati</taxon>
        <taxon>Pseudomonadota</taxon>
        <taxon>Gammaproteobacteria</taxon>
        <taxon>Pseudomonadales</taxon>
        <taxon>Marinobacteraceae</taxon>
        <taxon>Marinobacter</taxon>
    </lineage>
</organism>
<dbReference type="GO" id="GO:0016811">
    <property type="term" value="F:hydrolase activity, acting on carbon-nitrogen (but not peptide) bonds, in linear amides"/>
    <property type="evidence" value="ECO:0007669"/>
    <property type="project" value="UniProtKB-ARBA"/>
</dbReference>
<evidence type="ECO:0000256" key="1">
    <source>
        <dbReference type="ARBA" id="ARBA00022801"/>
    </source>
</evidence>
<evidence type="ECO:0000259" key="2">
    <source>
        <dbReference type="PROSITE" id="PS50263"/>
    </source>
</evidence>